<comment type="caution">
    <text evidence="1">The sequence shown here is derived from an EMBL/GenBank/DDBJ whole genome shotgun (WGS) entry which is preliminary data.</text>
</comment>
<dbReference type="EMBL" id="BTRK01000004">
    <property type="protein sequence ID" value="GMR48397.1"/>
    <property type="molecule type" value="Genomic_DNA"/>
</dbReference>
<gene>
    <name evidence="1" type="ORF">PMAYCL1PPCAC_18592</name>
</gene>
<organism evidence="1 2">
    <name type="scientific">Pristionchus mayeri</name>
    <dbReference type="NCBI Taxonomy" id="1317129"/>
    <lineage>
        <taxon>Eukaryota</taxon>
        <taxon>Metazoa</taxon>
        <taxon>Ecdysozoa</taxon>
        <taxon>Nematoda</taxon>
        <taxon>Chromadorea</taxon>
        <taxon>Rhabditida</taxon>
        <taxon>Rhabditina</taxon>
        <taxon>Diplogasteromorpha</taxon>
        <taxon>Diplogasteroidea</taxon>
        <taxon>Neodiplogasteridae</taxon>
        <taxon>Pristionchus</taxon>
    </lineage>
</organism>
<evidence type="ECO:0000313" key="1">
    <source>
        <dbReference type="EMBL" id="GMR48397.1"/>
    </source>
</evidence>
<accession>A0AAN5CQ65</accession>
<proteinExistence type="predicted"/>
<protein>
    <submittedName>
        <fullName evidence="1">Uncharacterized protein</fullName>
    </submittedName>
</protein>
<dbReference type="AlphaFoldDB" id="A0AAN5CQ65"/>
<dbReference type="Proteomes" id="UP001328107">
    <property type="component" value="Unassembled WGS sequence"/>
</dbReference>
<sequence>MTVDRLNKILLKQSFEIVRPLPKMTFPNGGFNSGSGWDQHQYAYQSNPQLYVRSFMTQENLYPGADYSRSREHEGIRQDFHPFSDNKDDNQMYRVVQQVVPPSPQINQFPVAHQDFHRQVNSYESFHPLNGVSPQYIQNPSRQEWIPAKQGLAMSDRGIEGRSAFQETHQATPIHVRSSLLLCKNNRENPPGERKRNYSVSDLPSSPHQGLVIFSYFFPFQSTSAYCTSSSSSETNKEPRHPRLSNEELREFAALIQDLWCNQRFAQEFKKYSVSEFNRIRSILQKIESENRHRLL</sequence>
<name>A0AAN5CQ65_9BILA</name>
<evidence type="ECO:0000313" key="2">
    <source>
        <dbReference type="Proteomes" id="UP001328107"/>
    </source>
</evidence>
<keyword evidence="2" id="KW-1185">Reference proteome</keyword>
<reference evidence="2" key="1">
    <citation type="submission" date="2022-10" db="EMBL/GenBank/DDBJ databases">
        <title>Genome assembly of Pristionchus species.</title>
        <authorList>
            <person name="Yoshida K."/>
            <person name="Sommer R.J."/>
        </authorList>
    </citation>
    <scope>NUCLEOTIDE SEQUENCE [LARGE SCALE GENOMIC DNA]</scope>
    <source>
        <strain evidence="2">RS5460</strain>
    </source>
</reference>